<protein>
    <submittedName>
        <fullName evidence="5">RME-8_N domain-containing protein</fullName>
    </submittedName>
</protein>
<evidence type="ECO:0000313" key="5">
    <source>
        <dbReference type="WBParaSite" id="TTAC_0000530401-mRNA-1"/>
    </source>
</evidence>
<dbReference type="Proteomes" id="UP000274429">
    <property type="component" value="Unassembled WGS sequence"/>
</dbReference>
<accession>A0A0R3WX14</accession>
<proteinExistence type="predicted"/>
<dbReference type="WBParaSite" id="TTAC_0000530401-mRNA-1">
    <property type="protein sequence ID" value="TTAC_0000530401-mRNA-1"/>
    <property type="gene ID" value="TTAC_0000530401"/>
</dbReference>
<dbReference type="GO" id="GO:0007032">
    <property type="term" value="P:endosome organization"/>
    <property type="evidence" value="ECO:0007669"/>
    <property type="project" value="InterPro"/>
</dbReference>
<feature type="region of interest" description="Disordered" evidence="1">
    <location>
        <begin position="42"/>
        <end position="106"/>
    </location>
</feature>
<dbReference type="GO" id="GO:2000641">
    <property type="term" value="P:regulation of early endosome to late endosome transport"/>
    <property type="evidence" value="ECO:0007669"/>
    <property type="project" value="InterPro"/>
</dbReference>
<dbReference type="GO" id="GO:0010008">
    <property type="term" value="C:endosome membrane"/>
    <property type="evidence" value="ECO:0007669"/>
    <property type="project" value="TreeGrafter"/>
</dbReference>
<sequence length="207" mass="23276">MQVDFFFTRFFYFFYSRQTRDELKDAIEKEIGEYSRECDFFSHSRREDEDDGGVSSADYDEMEPVEEAEAADTALEARENGDDDTDATVASNGNLDGPSKKSVSPTSPFELQVSRLLAQVNEVSWNHAEFRVRYHSLAAEPRVGNYFLRLLLEEDKRLASVSADAGADASVLGLSRIKNRTELCEDAVSVSLMLSGSFLQRPSDNLI</sequence>
<feature type="compositionally biased region" description="Acidic residues" evidence="1">
    <location>
        <begin position="48"/>
        <end position="70"/>
    </location>
</feature>
<dbReference type="STRING" id="6205.A0A0R3WX14"/>
<dbReference type="PANTHER" id="PTHR36983:SF2">
    <property type="entry name" value="DNAJ HOMOLOG SUBFAMILY C MEMBER 13"/>
    <property type="match status" value="1"/>
</dbReference>
<name>A0A0R3WX14_HYDTA</name>
<dbReference type="AlphaFoldDB" id="A0A0R3WX14"/>
<evidence type="ECO:0000256" key="1">
    <source>
        <dbReference type="SAM" id="MobiDB-lite"/>
    </source>
</evidence>
<keyword evidence="4" id="KW-1185">Reference proteome</keyword>
<reference evidence="3 4" key="2">
    <citation type="submission" date="2018-11" db="EMBL/GenBank/DDBJ databases">
        <authorList>
            <consortium name="Pathogen Informatics"/>
        </authorList>
    </citation>
    <scope>NUCLEOTIDE SEQUENCE [LARGE SCALE GENOMIC DNA]</scope>
</reference>
<feature type="domain" description="DnaJ homologue subfamily C GRV2/DNAJC13 N-terminal" evidence="2">
    <location>
        <begin position="111"/>
        <end position="155"/>
    </location>
</feature>
<dbReference type="InterPro" id="IPR045802">
    <property type="entry name" value="GRV2/DNAJC13_N"/>
</dbReference>
<dbReference type="InterPro" id="IPR044978">
    <property type="entry name" value="GRV2/DNAJC13"/>
</dbReference>
<reference evidence="5" key="1">
    <citation type="submission" date="2017-02" db="UniProtKB">
        <authorList>
            <consortium name="WormBaseParasite"/>
        </authorList>
    </citation>
    <scope>IDENTIFICATION</scope>
</reference>
<dbReference type="Pfam" id="PF19432">
    <property type="entry name" value="RME-8_N"/>
    <property type="match status" value="1"/>
</dbReference>
<evidence type="ECO:0000259" key="2">
    <source>
        <dbReference type="Pfam" id="PF19432"/>
    </source>
</evidence>
<dbReference type="GO" id="GO:0006898">
    <property type="term" value="P:receptor-mediated endocytosis"/>
    <property type="evidence" value="ECO:0007669"/>
    <property type="project" value="TreeGrafter"/>
</dbReference>
<evidence type="ECO:0000313" key="4">
    <source>
        <dbReference type="Proteomes" id="UP000274429"/>
    </source>
</evidence>
<dbReference type="PANTHER" id="PTHR36983">
    <property type="entry name" value="DNAJ HOMOLOG SUBFAMILY C MEMBER 13"/>
    <property type="match status" value="1"/>
</dbReference>
<gene>
    <name evidence="3" type="ORF">TTAC_LOCUS5289</name>
</gene>
<organism evidence="5">
    <name type="scientific">Hydatigena taeniaeformis</name>
    <name type="common">Feline tapeworm</name>
    <name type="synonym">Taenia taeniaeformis</name>
    <dbReference type="NCBI Taxonomy" id="6205"/>
    <lineage>
        <taxon>Eukaryota</taxon>
        <taxon>Metazoa</taxon>
        <taxon>Spiralia</taxon>
        <taxon>Lophotrochozoa</taxon>
        <taxon>Platyhelminthes</taxon>
        <taxon>Cestoda</taxon>
        <taxon>Eucestoda</taxon>
        <taxon>Cyclophyllidea</taxon>
        <taxon>Taeniidae</taxon>
        <taxon>Hydatigera</taxon>
    </lineage>
</organism>
<dbReference type="OrthoDB" id="5859022at2759"/>
<dbReference type="EMBL" id="UYWX01006894">
    <property type="protein sequence ID" value="VDM26626.1"/>
    <property type="molecule type" value="Genomic_DNA"/>
</dbReference>
<evidence type="ECO:0000313" key="3">
    <source>
        <dbReference type="EMBL" id="VDM26626.1"/>
    </source>
</evidence>